<dbReference type="Proteomes" id="UP000215196">
    <property type="component" value="Chromosome 1"/>
</dbReference>
<keyword evidence="2" id="KW-0378">Hydrolase</keyword>
<evidence type="ECO:0000313" key="2">
    <source>
        <dbReference type="EMBL" id="SNV51095.1"/>
    </source>
</evidence>
<dbReference type="RefSeq" id="WP_095073853.1">
    <property type="nucleotide sequence ID" value="NZ_LT906465.1"/>
</dbReference>
<evidence type="ECO:0000259" key="1">
    <source>
        <dbReference type="Pfam" id="PF01551"/>
    </source>
</evidence>
<gene>
    <name evidence="2" type="ORF">SAMEA4412677_02597</name>
</gene>
<accession>A0A239XWA6</accession>
<feature type="domain" description="M23ase beta-sheet core" evidence="1">
    <location>
        <begin position="160"/>
        <end position="255"/>
    </location>
</feature>
<dbReference type="AlphaFoldDB" id="A0A239XWA6"/>
<dbReference type="InterPro" id="IPR050570">
    <property type="entry name" value="Cell_wall_metabolism_enzyme"/>
</dbReference>
<dbReference type="EC" id="3.4.24.75" evidence="2"/>
<reference evidence="2 3" key="1">
    <citation type="submission" date="2017-06" db="EMBL/GenBank/DDBJ databases">
        <authorList>
            <consortium name="Pathogen Informatics"/>
        </authorList>
    </citation>
    <scope>NUCLEOTIDE SEQUENCE [LARGE SCALE GENOMIC DNA]</scope>
    <source>
        <strain evidence="2 3">NCTC13490</strain>
    </source>
</reference>
<dbReference type="EMBL" id="LT906465">
    <property type="protein sequence ID" value="SNV51095.1"/>
    <property type="molecule type" value="Genomic_DNA"/>
</dbReference>
<dbReference type="Gene3D" id="2.70.70.10">
    <property type="entry name" value="Glucose Permease (Domain IIA)"/>
    <property type="match status" value="1"/>
</dbReference>
<name>A0A239XWA6_9FLAO</name>
<dbReference type="CDD" id="cd12797">
    <property type="entry name" value="M23_peptidase"/>
    <property type="match status" value="1"/>
</dbReference>
<dbReference type="GO" id="GO:0004222">
    <property type="term" value="F:metalloendopeptidase activity"/>
    <property type="evidence" value="ECO:0007669"/>
    <property type="project" value="TreeGrafter"/>
</dbReference>
<dbReference type="Pfam" id="PF01551">
    <property type="entry name" value="Peptidase_M23"/>
    <property type="match status" value="1"/>
</dbReference>
<dbReference type="InterPro" id="IPR016047">
    <property type="entry name" value="M23ase_b-sheet_dom"/>
</dbReference>
<proteinExistence type="predicted"/>
<dbReference type="InterPro" id="IPR011055">
    <property type="entry name" value="Dup_hybrid_motif"/>
</dbReference>
<evidence type="ECO:0000313" key="3">
    <source>
        <dbReference type="Proteomes" id="UP000215196"/>
    </source>
</evidence>
<keyword evidence="3" id="KW-1185">Reference proteome</keyword>
<dbReference type="PANTHER" id="PTHR21666:SF270">
    <property type="entry name" value="MUREIN HYDROLASE ACTIVATOR ENVC"/>
    <property type="match status" value="1"/>
</dbReference>
<dbReference type="SUPFAM" id="SSF51261">
    <property type="entry name" value="Duplicated hybrid motif"/>
    <property type="match status" value="1"/>
</dbReference>
<organism evidence="2 3">
    <name type="scientific">Chryseobacterium taklimakanense</name>
    <dbReference type="NCBI Taxonomy" id="536441"/>
    <lineage>
        <taxon>Bacteria</taxon>
        <taxon>Pseudomonadati</taxon>
        <taxon>Bacteroidota</taxon>
        <taxon>Flavobacteriia</taxon>
        <taxon>Flavobacteriales</taxon>
        <taxon>Weeksellaceae</taxon>
        <taxon>Chryseobacterium group</taxon>
        <taxon>Chryseobacterium</taxon>
    </lineage>
</organism>
<sequence>MKRYILLFTVLIQFSIKAQFNTVTFVKKMEENKPEFIENSGKQTNSKTNETRVSEKGNFLLKNSSKKVLLKELDSLKKMILEMNKVKPIPHQLDIKRVEDSLIQILKRNLSVEKSGLQKSLKPKEENVLSPNKIMMPVKNALNLSSAFGNRFHPIFGGQKFHNGIDIKARYENVFAVMDGIITESGWDTKGGGNYIKVLHHNRFETAYLHLSEKYYKAGEVVKAGFVIGKSGNSGNSTGPHLHFSVKEFGKFINPLNFLNELIQAKQLIAQHYEH</sequence>
<dbReference type="PANTHER" id="PTHR21666">
    <property type="entry name" value="PEPTIDASE-RELATED"/>
    <property type="match status" value="1"/>
</dbReference>
<protein>
    <submittedName>
        <fullName evidence="2">Glycyl-glycine endopeptidase ALE-1</fullName>
        <ecNumber evidence="2">3.4.24.75</ecNumber>
    </submittedName>
</protein>
<dbReference type="KEGG" id="ctak:4412677_02597"/>